<gene>
    <name evidence="1" type="ORF">IZ6_00340</name>
</gene>
<evidence type="ECO:0000313" key="1">
    <source>
        <dbReference type="EMBL" id="BCJ89299.1"/>
    </source>
</evidence>
<organism evidence="1 2">
    <name type="scientific">Terrihabitans soli</name>
    <dbReference type="NCBI Taxonomy" id="708113"/>
    <lineage>
        <taxon>Bacteria</taxon>
        <taxon>Pseudomonadati</taxon>
        <taxon>Pseudomonadota</taxon>
        <taxon>Alphaproteobacteria</taxon>
        <taxon>Hyphomicrobiales</taxon>
        <taxon>Terrihabitans</taxon>
    </lineage>
</organism>
<sequence>MNRGILIGVIIVLAGAVAIFAYQAHERDENTLDISIGSGGVKVN</sequence>
<keyword evidence="2" id="KW-1185">Reference proteome</keyword>
<dbReference type="Proteomes" id="UP000515317">
    <property type="component" value="Chromosome"/>
</dbReference>
<name>A0A6S6QK77_9HYPH</name>
<dbReference type="EMBL" id="AP023361">
    <property type="protein sequence ID" value="BCJ89299.1"/>
    <property type="molecule type" value="Genomic_DNA"/>
</dbReference>
<proteinExistence type="predicted"/>
<evidence type="ECO:0000313" key="2">
    <source>
        <dbReference type="Proteomes" id="UP000515317"/>
    </source>
</evidence>
<dbReference type="AlphaFoldDB" id="A0A6S6QK77"/>
<accession>A0A6S6QK77</accession>
<dbReference type="KEGG" id="tso:IZ6_00340"/>
<protein>
    <submittedName>
        <fullName evidence="1">Uncharacterized protein</fullName>
    </submittedName>
</protein>
<dbReference type="RefSeq" id="WP_263971497.1">
    <property type="nucleotide sequence ID" value="NZ_AP023361.1"/>
</dbReference>
<reference evidence="1 2" key="1">
    <citation type="submission" date="2020-08" db="EMBL/GenBank/DDBJ databases">
        <title>Genome sequence of Rhizobiales bacterium strain IZ6.</title>
        <authorList>
            <person name="Nakai R."/>
            <person name="Naganuma T."/>
        </authorList>
    </citation>
    <scope>NUCLEOTIDE SEQUENCE [LARGE SCALE GENOMIC DNA]</scope>
    <source>
        <strain evidence="1 2">IZ6</strain>
    </source>
</reference>